<dbReference type="Pfam" id="PF14349">
    <property type="entry name" value="SprA_N"/>
    <property type="match status" value="2"/>
</dbReference>
<accession>A0A1H4A4L9</accession>
<feature type="domain" description="Gliding motility protein SprA N-terminal" evidence="2">
    <location>
        <begin position="1089"/>
        <end position="1605"/>
    </location>
</feature>
<dbReference type="EMBL" id="FNQY01000013">
    <property type="protein sequence ID" value="SEA30877.1"/>
    <property type="molecule type" value="Genomic_DNA"/>
</dbReference>
<organism evidence="3 4">
    <name type="scientific">Arachidicoccus rhizosphaerae</name>
    <dbReference type="NCBI Taxonomy" id="551991"/>
    <lineage>
        <taxon>Bacteria</taxon>
        <taxon>Pseudomonadati</taxon>
        <taxon>Bacteroidota</taxon>
        <taxon>Chitinophagia</taxon>
        <taxon>Chitinophagales</taxon>
        <taxon>Chitinophagaceae</taxon>
        <taxon>Arachidicoccus</taxon>
    </lineage>
</organism>
<name>A0A1H4A4L9_9BACT</name>
<gene>
    <name evidence="3" type="ORF">SAMN05192529_11356</name>
</gene>
<dbReference type="InterPro" id="IPR026377">
    <property type="entry name" value="Cell_surface_SprA"/>
</dbReference>
<sequence length="2435" mass="271453">MSNTYHKLLYRFLWVAGILLLAAAGLSAQSLQDSAGRPYYPYPIHDYYGYQFTDPSRPLNAFDQDRQADSSFLKAYVIYDSLTHQYRYFKKADSLDQHYRGDIEISQQDYLKLKGSQQDRQHFYEMSRSLDLLNFKQKRPRNRVDSSLFNRIFGLTKDGKKVDVTPQGNVDLSLGYEGQNIQNPTLSERARKTGNFDVNASANLNLLAQIGSKLSLPITYNTQSTFEFNNQFKLKYQGRDDELLKLVEAGNISFDSKATLMPSIQNLFGVKAQIQLGKLYITGAFANNRSERKSITLQGGGLSQKIDLSLSDYDENRNFLLGNYFEDHFNEVMADLPVVKSQVRILRMEVWVTNKTGATTNVRSVVGLMDLGENTPYNGNIQSLHSYNGLPDNGANDLYSSILAGGNTRNPSMVTSLLQARGMVSGQDFEKTYARKLDSTEYTYNPQAGFIALNQQLSPDAVLAVAYQYTYNGRTYQVGEFSQDVALDSTQGVQKVLFLKLLKGSSQQVQLPTWGWMMKNVYSLSVTGLQSDQFNLNVYYSEPSGGVKRYLPDAATGVKGKSIISVLGADRLNSQNDPAPDGQFDYVDGFTVLPSQGKIIFPVLEPFGKDLDSLGYQGVDQATKDKVIYYALYDSIKAIAQTYANLDRYSLQGTVKGSSSSQISLGAMNIPAGSVTVTAGGRTLTEGTDYTIDYNLGMIQIINQSILTSGTAVNVQFENNANLGTAQRNFMGFRLDYMASDKFSIGATMEKLTEQPYTYKTSYGEDPINNTMFGMDFNYHSEFPGLTKWLDKLPFYATTAPSSISAYGEAAVLKPGHAAQIGSGTSGKVYIDDFESSDNSFDLRYPLTAWTLASTPAGNGLFPEATLNDNLDYGKNRALLAWYNIEPTLQDRSNASNPLHKNLSELSDPRVRPVYEGELFPKQSVMSSALQSTTFDLSFYPTERGPYNFTSQAGDIDRNGKLSRPQDRWGGIMRALDQTDFVTSNVEYIEFWMQDPFIKEPNSSGGKLVFNLGDVSEDVLKDGKRFYENGLSTPGTPTSVDSSSVWGVSPVNPIQLTNAFNNVASDRVLQDVGFDGMNDQAEQRKHSLYLQSLAENFGTSSPIYQKALKDPSADDYKWYRDASFTSSDGILARYKYYNNTEGNSPVAGTNGSGASAATTYPDNEDLNGDNTINETEQYYEYDLNLKPGMTLTDPYIADVRTVTPKLANDSTAKEKWYLFRIPISEFTGKVGGISDFKSIRFMRMYLTGFQDSVTMRFARLGLVRNNWRAFAYNLDTTGSYTALPQNSTTALTVLSVNTEDNSERLPIPYKMPPGVQQLQSIMAAGGTSNGSVYLEKEQSMSLRVTNLAKGDARAVFKSIQLDLRSYGELSMYLHAESITGMHPVSNNDLTAVIRIGQDYLDNYYEVRIPLQVTMPSATATALEIWPDLNHLQLALQDLVALKLRRNSSGAPMNEIYRESTGGKTYSVKGNPNLGEVTSLLIGVENTNSTQAANFEVWTDELGLSKLNEHGGWAALGRVDLQLADLGSLSLSANTYSAGFGTLEQGVNDRYKNSMVQFDASATIDAGKLFPEKAGFSIPVYASFNKTVLTPEFDPYDLDVKMKDKLKLYHTQRERDSVKRMSLDQTTSKTISLSNVRFGRPGMKPHLWDISNFDFSYTFSNIDQSSPLIAQNTINKYYAGLGYTFNGKAHFIEPFKRLIKSKSPWLEFIRSFNINPTPSLLSFRTTVDRQMGIYTPRSVNLYASGTEVDTAETTFDKYFRMTRDYNLNWNLTRSLNLDFTANNLSYVDEPYGYLDTKAKRDSMWHNFWSGGRNTQYAQKASLSYNLPLDKLPFADWISMQYSYSVNYDWVASSLLAASLGNIIENGNSSNLNGQFDFRKLYDKSKFIRAALDTSSIPSLADSLRPEDQKRLDSLIKNLPSRKMVVKGLKGSERKLALRNWRAMKAAIKEAKLALHKKQVVRTSKAVSAAVRLLTMIKSVSVTYSSGYTSRLPGYMDSTKALGENWKSGQPGLAYIFGKQPTKEWLEAKARDHVLSTDPYFNDLYRQTYNQNYTINAQLEPVRDLVVDLSLMKSFNKDYSELFKDTAGTGSFEHLSPYSAGGFTVSYVVLHGLFEKPKSGQISKSFQQFSDFRQIISGRLAKSNPYYSGGMDADGYATGYGRYAQNVLIPAFLAAYTGKSPQSIGLITEENKDIKTNPLGSIFPMPNWNITYSGLSHLGSLASILSNVTLRSGYNGTLSMNSFTSSLNFQDRLMQGMPSFIDSTSGNYVPYFLIPNITVSESFSPLVGIDITFLNQSNFRFDYARTKQLSLSLVDYQVSEVSSTEYSLGFNYTRHNAKLPFLPKPKKSQDGVGNDLTFGLDLAMSDQLNSSTTLDQTSNYSTGGQKVISIAPSINYILNSRLNLKFYFNQTRNIPYVSTTPPIVMTSAGVQIRLSLQ</sequence>
<dbReference type="NCBIfam" id="TIGR04189">
    <property type="entry name" value="surface_SprA"/>
    <property type="match status" value="1"/>
</dbReference>
<dbReference type="Proteomes" id="UP000199041">
    <property type="component" value="Unassembled WGS sequence"/>
</dbReference>
<dbReference type="RefSeq" id="WP_170831227.1">
    <property type="nucleotide sequence ID" value="NZ_FNQY01000013.1"/>
</dbReference>
<protein>
    <submittedName>
        <fullName evidence="3">Cell surface protein SprA</fullName>
    </submittedName>
</protein>
<proteinExistence type="predicted"/>
<dbReference type="InterPro" id="IPR025684">
    <property type="entry name" value="SprA_N_dom"/>
</dbReference>
<reference evidence="3 4" key="1">
    <citation type="submission" date="2016-10" db="EMBL/GenBank/DDBJ databases">
        <authorList>
            <person name="de Groot N.N."/>
        </authorList>
    </citation>
    <scope>NUCLEOTIDE SEQUENCE [LARGE SCALE GENOMIC DNA]</scope>
    <source>
        <strain evidence="3 4">Vu-144</strain>
    </source>
</reference>
<evidence type="ECO:0000313" key="4">
    <source>
        <dbReference type="Proteomes" id="UP000199041"/>
    </source>
</evidence>
<feature type="domain" description="Gliding motility protein SprA N-terminal" evidence="2">
    <location>
        <begin position="161"/>
        <end position="358"/>
    </location>
</feature>
<evidence type="ECO:0000313" key="3">
    <source>
        <dbReference type="EMBL" id="SEA30877.1"/>
    </source>
</evidence>
<dbReference type="STRING" id="551991.SAMN05192529_11356"/>
<feature type="region of interest" description="Disordered" evidence="1">
    <location>
        <begin position="1142"/>
        <end position="1170"/>
    </location>
</feature>
<feature type="compositionally biased region" description="Low complexity" evidence="1">
    <location>
        <begin position="1147"/>
        <end position="1159"/>
    </location>
</feature>
<evidence type="ECO:0000259" key="2">
    <source>
        <dbReference type="Pfam" id="PF14349"/>
    </source>
</evidence>
<evidence type="ECO:0000256" key="1">
    <source>
        <dbReference type="SAM" id="MobiDB-lite"/>
    </source>
</evidence>
<keyword evidence="4" id="KW-1185">Reference proteome</keyword>